<gene>
    <name evidence="1" type="ORF">G3M70_06340</name>
</gene>
<reference evidence="1 2" key="1">
    <citation type="submission" date="2020-02" db="EMBL/GenBank/DDBJ databases">
        <title>Genomic and physiological characterization of two novel Nitrospinaceae genera.</title>
        <authorList>
            <person name="Mueller A.J."/>
            <person name="Jung M.-Y."/>
            <person name="Strachan C.R."/>
            <person name="Herbold C.W."/>
            <person name="Kirkegaard R.H."/>
            <person name="Daims H."/>
        </authorList>
    </citation>
    <scope>NUCLEOTIDE SEQUENCE [LARGE SCALE GENOMIC DNA]</scope>
    <source>
        <strain evidence="1">EB</strain>
    </source>
</reference>
<name>A0A7T0BVF5_9BACT</name>
<protein>
    <submittedName>
        <fullName evidence="1">Uncharacterized protein</fullName>
    </submittedName>
</protein>
<evidence type="ECO:0000313" key="2">
    <source>
        <dbReference type="Proteomes" id="UP000594688"/>
    </source>
</evidence>
<dbReference type="EMBL" id="CP048685">
    <property type="protein sequence ID" value="QPJ61527.1"/>
    <property type="molecule type" value="Genomic_DNA"/>
</dbReference>
<dbReference type="Proteomes" id="UP000594688">
    <property type="component" value="Chromosome"/>
</dbReference>
<proteinExistence type="predicted"/>
<organism evidence="1 2">
    <name type="scientific">Candidatus Nitronauta litoralis</name>
    <dbReference type="NCBI Taxonomy" id="2705533"/>
    <lineage>
        <taxon>Bacteria</taxon>
        <taxon>Pseudomonadati</taxon>
        <taxon>Nitrospinota/Tectimicrobiota group</taxon>
        <taxon>Nitrospinota</taxon>
        <taxon>Nitrospinia</taxon>
        <taxon>Nitrospinales</taxon>
        <taxon>Nitrospinaceae</taxon>
        <taxon>Candidatus Nitronauta</taxon>
    </lineage>
</organism>
<evidence type="ECO:0000313" key="1">
    <source>
        <dbReference type="EMBL" id="QPJ61527.1"/>
    </source>
</evidence>
<accession>A0A7T0BVF5</accession>
<dbReference type="KEGG" id="nli:G3M70_06340"/>
<sequence>MLIFAKDIRKRDHVHAREEFDPKLREYMEYQRKLFPYTIIRGGLDFAYKELDDILRYVDNDHQPPPDVSRQDFPADVSQWFNQRFPWTAAFMTMEDMHGLLVRLIGAMDSFRTLEKLTAWHLAVLYDTTHNIVEIYNGALKDGLEISRDIHLSVGVPVAFEDFINNHWPHLEFMLLSKPDYSHTKLLERNFVIEDYVKAQMGDGLHPLEVLKMADEKFQFNRGTLELLRRDEITPELAELETLKIEDDPFDALYLPQNGNELSVVDSDYERNYRDAGSFLNQSN</sequence>
<dbReference type="AlphaFoldDB" id="A0A7T0BVF5"/>